<comment type="subcellular location">
    <subcellularLocation>
        <location evidence="1">Periplasm</location>
    </subcellularLocation>
</comment>
<sequence length="432" mass="48613">MNKMTLLPLVAMSLAVSSFASAQTTLVIDSWRSDDKVWNEKIIPAFNKHYPNIKVEYRSPPDMDASKWNGDMEQRFSQGTAGDLIACRPFDGSLALYQRGLLKEVTEMEGMENFPSFAQTPWQTDSGATTFCLPMASVIHGFFYNKDIFKEVGVNEPVTKADFYWALEKAKREGYLPLAMGTKDKWEAATMGFQNIGPTFWKGEDGREALVQGTERIDSEAYRQTFTELKKWANYMGEDFDQRSYAQAIDAFATGKAAVYPAGSWDIMTFKGKVNMGVFPPPVEKKGDACYFTDHTDLGMGIYSKSKNPEAAELFLKWMTTAEFAELLTNEISGFFSLSNHFFDVKDPIAQEMMSWRDTCDSTIRNTAQVLSRGEPNLELEVWETSVGVMAGQLTPTQATEQLQKGLASWYQPQKDSMKKASTETLYCPPVQ</sequence>
<dbReference type="OrthoDB" id="5897001at2"/>
<evidence type="ECO:0000256" key="2">
    <source>
        <dbReference type="ARBA" id="ARBA00008520"/>
    </source>
</evidence>
<dbReference type="PROSITE" id="PS01037">
    <property type="entry name" value="SBP_BACTERIAL_1"/>
    <property type="match status" value="1"/>
</dbReference>
<dbReference type="RefSeq" id="WP_067414491.1">
    <property type="nucleotide sequence ID" value="NZ_LNTY01000029.1"/>
</dbReference>
<keyword evidence="3" id="KW-0813">Transport</keyword>
<dbReference type="GO" id="GO:0042597">
    <property type="term" value="C:periplasmic space"/>
    <property type="evidence" value="ECO:0007669"/>
    <property type="project" value="UniProtKB-SubCell"/>
</dbReference>
<dbReference type="EMBL" id="LNTY01000029">
    <property type="protein sequence ID" value="KXF82166.1"/>
    <property type="molecule type" value="Genomic_DNA"/>
</dbReference>
<evidence type="ECO:0000313" key="8">
    <source>
        <dbReference type="EMBL" id="KXF82166.1"/>
    </source>
</evidence>
<dbReference type="InterPro" id="IPR006059">
    <property type="entry name" value="SBP"/>
</dbReference>
<comment type="similarity">
    <text evidence="2">Belongs to the bacterial solute-binding protein 1 family.</text>
</comment>
<gene>
    <name evidence="8" type="ORF">ATN88_17430</name>
</gene>
<comment type="function">
    <text evidence="5">Part of a binding-protein-dependent transport system for a sugar.</text>
</comment>
<evidence type="ECO:0000256" key="5">
    <source>
        <dbReference type="ARBA" id="ARBA00049629"/>
    </source>
</evidence>
<organism evidence="8 9">
    <name type="scientific">Enterovibrio coralii</name>
    <dbReference type="NCBI Taxonomy" id="294935"/>
    <lineage>
        <taxon>Bacteria</taxon>
        <taxon>Pseudomonadati</taxon>
        <taxon>Pseudomonadota</taxon>
        <taxon>Gammaproteobacteria</taxon>
        <taxon>Vibrionales</taxon>
        <taxon>Vibrionaceae</taxon>
        <taxon>Enterovibrio</taxon>
    </lineage>
</organism>
<feature type="chain" id="PRO_5007465794" description="Probable sugar-binding periplasmic protein" evidence="7">
    <location>
        <begin position="23"/>
        <end position="432"/>
    </location>
</feature>
<keyword evidence="9" id="KW-1185">Reference proteome</keyword>
<keyword evidence="4 7" id="KW-0732">Signal</keyword>
<dbReference type="PANTHER" id="PTHR43649:SF28">
    <property type="entry name" value="BINDING PROTEIN COMPONENT OF ABC SUGAR TRANSPORTER-RELATED"/>
    <property type="match status" value="1"/>
</dbReference>
<evidence type="ECO:0000256" key="1">
    <source>
        <dbReference type="ARBA" id="ARBA00004418"/>
    </source>
</evidence>
<dbReference type="SUPFAM" id="SSF53850">
    <property type="entry name" value="Periplasmic binding protein-like II"/>
    <property type="match status" value="1"/>
</dbReference>
<protein>
    <recommendedName>
        <fullName evidence="6">Probable sugar-binding periplasmic protein</fullName>
    </recommendedName>
</protein>
<dbReference type="Pfam" id="PF01547">
    <property type="entry name" value="SBP_bac_1"/>
    <property type="match status" value="1"/>
</dbReference>
<proteinExistence type="inferred from homology"/>
<evidence type="ECO:0000256" key="3">
    <source>
        <dbReference type="ARBA" id="ARBA00022448"/>
    </source>
</evidence>
<dbReference type="Proteomes" id="UP000070529">
    <property type="component" value="Unassembled WGS sequence"/>
</dbReference>
<dbReference type="GO" id="GO:0055085">
    <property type="term" value="P:transmembrane transport"/>
    <property type="evidence" value="ECO:0007669"/>
    <property type="project" value="InterPro"/>
</dbReference>
<reference evidence="8 9" key="1">
    <citation type="submission" date="2015-11" db="EMBL/GenBank/DDBJ databases">
        <title>Genomic Taxonomy of the Vibrionaceae.</title>
        <authorList>
            <person name="Gomez-Gil B."/>
            <person name="Enciso-Ibarra J."/>
        </authorList>
    </citation>
    <scope>NUCLEOTIDE SEQUENCE [LARGE SCALE GENOMIC DNA]</scope>
    <source>
        <strain evidence="8 9">CAIM 912</strain>
    </source>
</reference>
<evidence type="ECO:0000256" key="6">
    <source>
        <dbReference type="ARBA" id="ARBA00049753"/>
    </source>
</evidence>
<dbReference type="AlphaFoldDB" id="A0A135I9N3"/>
<name>A0A135I9N3_9GAMM</name>
<feature type="signal peptide" evidence="7">
    <location>
        <begin position="1"/>
        <end position="22"/>
    </location>
</feature>
<accession>A0A135I9N3</accession>
<comment type="caution">
    <text evidence="8">The sequence shown here is derived from an EMBL/GenBank/DDBJ whole genome shotgun (WGS) entry which is preliminary data.</text>
</comment>
<dbReference type="Gene3D" id="3.40.190.10">
    <property type="entry name" value="Periplasmic binding protein-like II"/>
    <property type="match status" value="2"/>
</dbReference>
<dbReference type="PANTHER" id="PTHR43649">
    <property type="entry name" value="ARABINOSE-BINDING PROTEIN-RELATED"/>
    <property type="match status" value="1"/>
</dbReference>
<evidence type="ECO:0000256" key="4">
    <source>
        <dbReference type="ARBA" id="ARBA00022729"/>
    </source>
</evidence>
<dbReference type="InterPro" id="IPR006061">
    <property type="entry name" value="SBP_1_CS"/>
</dbReference>
<evidence type="ECO:0000256" key="7">
    <source>
        <dbReference type="SAM" id="SignalP"/>
    </source>
</evidence>
<dbReference type="STRING" id="294935.ATN88_17430"/>
<evidence type="ECO:0000313" key="9">
    <source>
        <dbReference type="Proteomes" id="UP000070529"/>
    </source>
</evidence>
<dbReference type="InterPro" id="IPR050490">
    <property type="entry name" value="Bact_solute-bd_prot1"/>
</dbReference>